<keyword evidence="6 7" id="KW-0472">Membrane</keyword>
<evidence type="ECO:0000313" key="10">
    <source>
        <dbReference type="Proteomes" id="UP001209257"/>
    </source>
</evidence>
<protein>
    <submittedName>
        <fullName evidence="9">MFS transporter</fullName>
    </submittedName>
</protein>
<evidence type="ECO:0000259" key="8">
    <source>
        <dbReference type="PROSITE" id="PS50850"/>
    </source>
</evidence>
<dbReference type="InterPro" id="IPR051788">
    <property type="entry name" value="MFS_Transporter"/>
</dbReference>
<evidence type="ECO:0000256" key="2">
    <source>
        <dbReference type="ARBA" id="ARBA00008335"/>
    </source>
</evidence>
<dbReference type="PANTHER" id="PTHR23514">
    <property type="entry name" value="BYPASS OF STOP CODON PROTEIN 6"/>
    <property type="match status" value="1"/>
</dbReference>
<feature type="transmembrane region" description="Helical" evidence="7">
    <location>
        <begin position="99"/>
        <end position="119"/>
    </location>
</feature>
<feature type="transmembrane region" description="Helical" evidence="7">
    <location>
        <begin position="72"/>
        <end position="93"/>
    </location>
</feature>
<proteinExistence type="inferred from homology"/>
<dbReference type="Pfam" id="PF07690">
    <property type="entry name" value="MFS_1"/>
    <property type="match status" value="1"/>
</dbReference>
<evidence type="ECO:0000256" key="1">
    <source>
        <dbReference type="ARBA" id="ARBA00004127"/>
    </source>
</evidence>
<feature type="transmembrane region" description="Helical" evidence="7">
    <location>
        <begin position="40"/>
        <end position="60"/>
    </location>
</feature>
<feature type="transmembrane region" description="Helical" evidence="7">
    <location>
        <begin position="298"/>
        <end position="320"/>
    </location>
</feature>
<dbReference type="Proteomes" id="UP001209257">
    <property type="component" value="Unassembled WGS sequence"/>
</dbReference>
<feature type="transmembrane region" description="Helical" evidence="7">
    <location>
        <begin position="249"/>
        <end position="269"/>
    </location>
</feature>
<name>A0ABT2VMN3_9ALTE</name>
<sequence length="400" mass="42995">MSRRPATTVIFAGFFLLGMLFILWGILLPDIAVDLAMSELISGALFTLFSLGMMIGAIVGGKYASRFDFMQLMAVLMTINCGLLGVLTVLTAWPGVLGLVFVIGAVSSAIFTIGHTLIARMYQEKRFTMMGFMDFMFSLGTLTASFYVTLVYRYADNWRLPLQCLSAVMLLVAIYAFMVAGAQRQHRRAAGHAPEPGQSLAFKDVLRQPVFLLLALAGFGYGAVEFGNANWFVSYAQNGIGYSGETARNLLACFTGGMVLSRLGFALLLRWFSVHRLVVVLASLAVSGTFIIKLSDGIWGIGGGSLLLGLGLGGLFPLMLSAAMSISPENGPVLSGISIIGNATGVQVASFTTGWWASFVPLTIAFWVIPMAGVWLWFSAWGYSRLLKRQPAAPVSAAHG</sequence>
<keyword evidence="5 7" id="KW-1133">Transmembrane helix</keyword>
<feature type="transmembrane region" description="Helical" evidence="7">
    <location>
        <begin position="355"/>
        <end position="378"/>
    </location>
</feature>
<dbReference type="EMBL" id="JAOTJC010000004">
    <property type="protein sequence ID" value="MCU7553496.1"/>
    <property type="molecule type" value="Genomic_DNA"/>
</dbReference>
<feature type="transmembrane region" description="Helical" evidence="7">
    <location>
        <begin position="7"/>
        <end position="28"/>
    </location>
</feature>
<feature type="transmembrane region" description="Helical" evidence="7">
    <location>
        <begin position="160"/>
        <end position="180"/>
    </location>
</feature>
<dbReference type="InterPro" id="IPR011701">
    <property type="entry name" value="MFS"/>
</dbReference>
<feature type="domain" description="Major facilitator superfamily (MFS) profile" evidence="8">
    <location>
        <begin position="6"/>
        <end position="400"/>
    </location>
</feature>
<dbReference type="SUPFAM" id="SSF103473">
    <property type="entry name" value="MFS general substrate transporter"/>
    <property type="match status" value="1"/>
</dbReference>
<feature type="transmembrane region" description="Helical" evidence="7">
    <location>
        <begin position="131"/>
        <end position="154"/>
    </location>
</feature>
<evidence type="ECO:0000256" key="4">
    <source>
        <dbReference type="ARBA" id="ARBA00022692"/>
    </source>
</evidence>
<evidence type="ECO:0000256" key="3">
    <source>
        <dbReference type="ARBA" id="ARBA00022448"/>
    </source>
</evidence>
<evidence type="ECO:0000256" key="6">
    <source>
        <dbReference type="ARBA" id="ARBA00023136"/>
    </source>
</evidence>
<dbReference type="InterPro" id="IPR020846">
    <property type="entry name" value="MFS_dom"/>
</dbReference>
<reference evidence="10" key="1">
    <citation type="submission" date="2023-07" db="EMBL/GenBank/DDBJ databases">
        <title>Study on multiphase classification of strain Alteromonas salexigens isolated from the Yellow Sea.</title>
        <authorList>
            <person name="Sun L."/>
        </authorList>
    </citation>
    <scope>NUCLEOTIDE SEQUENCE [LARGE SCALE GENOMIC DNA]</scope>
    <source>
        <strain evidence="10">ASW11-19</strain>
    </source>
</reference>
<feature type="transmembrane region" description="Helical" evidence="7">
    <location>
        <begin position="332"/>
        <end position="349"/>
    </location>
</feature>
<keyword evidence="3" id="KW-0813">Transport</keyword>
<evidence type="ECO:0000256" key="7">
    <source>
        <dbReference type="SAM" id="Phobius"/>
    </source>
</evidence>
<evidence type="ECO:0000313" key="9">
    <source>
        <dbReference type="EMBL" id="MCU7553496.1"/>
    </source>
</evidence>
<dbReference type="InterPro" id="IPR036259">
    <property type="entry name" value="MFS_trans_sf"/>
</dbReference>
<comment type="subcellular location">
    <subcellularLocation>
        <location evidence="1">Endomembrane system</location>
        <topology evidence="1">Multi-pass membrane protein</topology>
    </subcellularLocation>
</comment>
<organism evidence="9 10">
    <name type="scientific">Alteromonas salexigens</name>
    <dbReference type="NCBI Taxonomy" id="2982530"/>
    <lineage>
        <taxon>Bacteria</taxon>
        <taxon>Pseudomonadati</taxon>
        <taxon>Pseudomonadota</taxon>
        <taxon>Gammaproteobacteria</taxon>
        <taxon>Alteromonadales</taxon>
        <taxon>Alteromonadaceae</taxon>
        <taxon>Alteromonas/Salinimonas group</taxon>
        <taxon>Alteromonas</taxon>
    </lineage>
</organism>
<keyword evidence="10" id="KW-1185">Reference proteome</keyword>
<comment type="similarity">
    <text evidence="2">Belongs to the major facilitator superfamily.</text>
</comment>
<dbReference type="PROSITE" id="PS50850">
    <property type="entry name" value="MFS"/>
    <property type="match status" value="1"/>
</dbReference>
<comment type="caution">
    <text evidence="9">The sequence shown here is derived from an EMBL/GenBank/DDBJ whole genome shotgun (WGS) entry which is preliminary data.</text>
</comment>
<dbReference type="Gene3D" id="1.20.1250.20">
    <property type="entry name" value="MFS general substrate transporter like domains"/>
    <property type="match status" value="2"/>
</dbReference>
<evidence type="ECO:0000256" key="5">
    <source>
        <dbReference type="ARBA" id="ARBA00022989"/>
    </source>
</evidence>
<keyword evidence="4 7" id="KW-0812">Transmembrane</keyword>
<accession>A0ABT2VMN3</accession>
<feature type="transmembrane region" description="Helical" evidence="7">
    <location>
        <begin position="276"/>
        <end position="292"/>
    </location>
</feature>
<feature type="transmembrane region" description="Helical" evidence="7">
    <location>
        <begin position="210"/>
        <end position="229"/>
    </location>
</feature>
<dbReference type="PANTHER" id="PTHR23514:SF3">
    <property type="entry name" value="BYPASS OF STOP CODON PROTEIN 6"/>
    <property type="match status" value="1"/>
</dbReference>
<gene>
    <name evidence="9" type="ORF">OCL06_02655</name>
</gene>
<dbReference type="RefSeq" id="WP_262992188.1">
    <property type="nucleotide sequence ID" value="NZ_JAOTJC010000004.1"/>
</dbReference>